<evidence type="ECO:0000313" key="2">
    <source>
        <dbReference type="EMBL" id="TWT95829.1"/>
    </source>
</evidence>
<dbReference type="EMBL" id="SJPR01000004">
    <property type="protein sequence ID" value="TWT95829.1"/>
    <property type="molecule type" value="Genomic_DNA"/>
</dbReference>
<dbReference type="RefSeq" id="WP_261342526.1">
    <property type="nucleotide sequence ID" value="NZ_SJPR01000004.1"/>
</dbReference>
<protein>
    <submittedName>
        <fullName evidence="2">Uncharacterized protein</fullName>
    </submittedName>
</protein>
<sequence>MDTNSTPNGPPSRTKCAQSSPRERAAATLRRAQDACGLKSW</sequence>
<organism evidence="2 3">
    <name type="scientific">Botrimarina colliarenosi</name>
    <dbReference type="NCBI Taxonomy" id="2528001"/>
    <lineage>
        <taxon>Bacteria</taxon>
        <taxon>Pseudomonadati</taxon>
        <taxon>Planctomycetota</taxon>
        <taxon>Planctomycetia</taxon>
        <taxon>Pirellulales</taxon>
        <taxon>Lacipirellulaceae</taxon>
        <taxon>Botrimarina</taxon>
    </lineage>
</organism>
<keyword evidence="3" id="KW-1185">Reference proteome</keyword>
<dbReference type="AlphaFoldDB" id="A0A5C6A8F1"/>
<evidence type="ECO:0000256" key="1">
    <source>
        <dbReference type="SAM" id="MobiDB-lite"/>
    </source>
</evidence>
<feature type="region of interest" description="Disordered" evidence="1">
    <location>
        <begin position="1"/>
        <end position="41"/>
    </location>
</feature>
<dbReference type="Proteomes" id="UP000317421">
    <property type="component" value="Unassembled WGS sequence"/>
</dbReference>
<name>A0A5C6A8F1_9BACT</name>
<evidence type="ECO:0000313" key="3">
    <source>
        <dbReference type="Proteomes" id="UP000317421"/>
    </source>
</evidence>
<proteinExistence type="predicted"/>
<accession>A0A5C6A8F1</accession>
<gene>
    <name evidence="2" type="ORF">Pla108_29060</name>
</gene>
<comment type="caution">
    <text evidence="2">The sequence shown here is derived from an EMBL/GenBank/DDBJ whole genome shotgun (WGS) entry which is preliminary data.</text>
</comment>
<reference evidence="2 3" key="1">
    <citation type="submission" date="2019-02" db="EMBL/GenBank/DDBJ databases">
        <title>Deep-cultivation of Planctomycetes and their phenomic and genomic characterization uncovers novel biology.</title>
        <authorList>
            <person name="Wiegand S."/>
            <person name="Jogler M."/>
            <person name="Boedeker C."/>
            <person name="Pinto D."/>
            <person name="Vollmers J."/>
            <person name="Rivas-Marin E."/>
            <person name="Kohn T."/>
            <person name="Peeters S.H."/>
            <person name="Heuer A."/>
            <person name="Rast P."/>
            <person name="Oberbeckmann S."/>
            <person name="Bunk B."/>
            <person name="Jeske O."/>
            <person name="Meyerdierks A."/>
            <person name="Storesund J.E."/>
            <person name="Kallscheuer N."/>
            <person name="Luecker S."/>
            <person name="Lage O.M."/>
            <person name="Pohl T."/>
            <person name="Merkel B.J."/>
            <person name="Hornburger P."/>
            <person name="Mueller R.-W."/>
            <person name="Bruemmer F."/>
            <person name="Labrenz M."/>
            <person name="Spormann A.M."/>
            <person name="Op Den Camp H."/>
            <person name="Overmann J."/>
            <person name="Amann R."/>
            <person name="Jetten M.S.M."/>
            <person name="Mascher T."/>
            <person name="Medema M.H."/>
            <person name="Devos D.P."/>
            <person name="Kaster A.-K."/>
            <person name="Ovreas L."/>
            <person name="Rohde M."/>
            <person name="Galperin M.Y."/>
            <person name="Jogler C."/>
        </authorList>
    </citation>
    <scope>NUCLEOTIDE SEQUENCE [LARGE SCALE GENOMIC DNA]</scope>
    <source>
        <strain evidence="2 3">Pla108</strain>
    </source>
</reference>